<evidence type="ECO:0000313" key="2">
    <source>
        <dbReference type="Proteomes" id="UP000694888"/>
    </source>
</evidence>
<feature type="compositionally biased region" description="Basic residues" evidence="1">
    <location>
        <begin position="197"/>
        <end position="207"/>
    </location>
</feature>
<evidence type="ECO:0000313" key="3">
    <source>
        <dbReference type="RefSeq" id="XP_012946253.1"/>
    </source>
</evidence>
<proteinExistence type="predicted"/>
<organism evidence="2 3">
    <name type="scientific">Aplysia californica</name>
    <name type="common">California sea hare</name>
    <dbReference type="NCBI Taxonomy" id="6500"/>
    <lineage>
        <taxon>Eukaryota</taxon>
        <taxon>Metazoa</taxon>
        <taxon>Spiralia</taxon>
        <taxon>Lophotrochozoa</taxon>
        <taxon>Mollusca</taxon>
        <taxon>Gastropoda</taxon>
        <taxon>Heterobranchia</taxon>
        <taxon>Euthyneura</taxon>
        <taxon>Tectipleura</taxon>
        <taxon>Aplysiida</taxon>
        <taxon>Aplysioidea</taxon>
        <taxon>Aplysiidae</taxon>
        <taxon>Aplysia</taxon>
    </lineage>
</organism>
<keyword evidence="2" id="KW-1185">Reference proteome</keyword>
<accession>A0ABM1AEP9</accession>
<feature type="compositionally biased region" description="Polar residues" evidence="1">
    <location>
        <begin position="131"/>
        <end position="144"/>
    </location>
</feature>
<dbReference type="InterPro" id="IPR027816">
    <property type="entry name" value="MAJIN"/>
</dbReference>
<dbReference type="GeneID" id="101860384"/>
<sequence>MSSELLPLLKDHTFLMSNENCVFKIKLHYETAVDGAAPHISQETAHCEVEDVIRAVMYCLEREKTLDVVQTDHFLIRPSSQHWLLGEKVYFKVDDKDLRCHRNLMLLTISCKEKKLCEEQKGRTEELNRTMLPNKTVQARSSPRLSPRLAQKLTLRLSPKQNPRLSPKQMPKRSTKQVSKLSTKQVSKLSPTQTLRHSPRLSPKKATKFSSKQIPKLSPTKMSRHLPAHAPKQTPRLSPKQTPKLPPRRSPKQAPRVSPRLKRLTAVGRHSLK</sequence>
<dbReference type="RefSeq" id="XP_012946253.1">
    <property type="nucleotide sequence ID" value="XM_013090799.2"/>
</dbReference>
<feature type="compositionally biased region" description="Polar residues" evidence="1">
    <location>
        <begin position="176"/>
        <end position="196"/>
    </location>
</feature>
<name>A0ABM1AEP9_APLCA</name>
<dbReference type="Proteomes" id="UP000694888">
    <property type="component" value="Unplaced"/>
</dbReference>
<protein>
    <submittedName>
        <fullName evidence="3">Uncharacterized protein LOC101860384</fullName>
    </submittedName>
</protein>
<dbReference type="PANTHER" id="PTHR35824:SF1">
    <property type="entry name" value="MEMBRANE-ANCHORED JUNCTION PROTEIN"/>
    <property type="match status" value="1"/>
</dbReference>
<gene>
    <name evidence="3" type="primary">LOC101860384</name>
</gene>
<reference evidence="3" key="1">
    <citation type="submission" date="2025-08" db="UniProtKB">
        <authorList>
            <consortium name="RefSeq"/>
        </authorList>
    </citation>
    <scope>IDENTIFICATION</scope>
</reference>
<dbReference type="PANTHER" id="PTHR35824">
    <property type="entry name" value="MEMBRANE-ANCHORED JUNCTION PROTEIN MAJIN"/>
    <property type="match status" value="1"/>
</dbReference>
<feature type="region of interest" description="Disordered" evidence="1">
    <location>
        <begin position="122"/>
        <end position="273"/>
    </location>
</feature>
<evidence type="ECO:0000256" key="1">
    <source>
        <dbReference type="SAM" id="MobiDB-lite"/>
    </source>
</evidence>